<reference evidence="1 2" key="1">
    <citation type="submission" date="2017-09" db="EMBL/GenBank/DDBJ databases">
        <title>Depth-based differentiation of microbial function through sediment-hosted aquifers and enrichment of novel symbionts in the deep terrestrial subsurface.</title>
        <authorList>
            <person name="Probst A.J."/>
            <person name="Ladd B."/>
            <person name="Jarett J.K."/>
            <person name="Geller-Mcgrath D.E."/>
            <person name="Sieber C.M."/>
            <person name="Emerson J.B."/>
            <person name="Anantharaman K."/>
            <person name="Thomas B.C."/>
            <person name="Malmstrom R."/>
            <person name="Stieglmeier M."/>
            <person name="Klingl A."/>
            <person name="Woyke T."/>
            <person name="Ryan C.M."/>
            <person name="Banfield J.F."/>
        </authorList>
    </citation>
    <scope>NUCLEOTIDE SEQUENCE [LARGE SCALE GENOMIC DNA]</scope>
    <source>
        <strain evidence="1">CG17_big_fil_post_rev_8_21_14_2_50_48_46</strain>
    </source>
</reference>
<name>A0A2M7G5R5_9BACT</name>
<organism evidence="1 2">
    <name type="scientific">bacterium (Candidatus Blackallbacteria) CG17_big_fil_post_rev_8_21_14_2_50_48_46</name>
    <dbReference type="NCBI Taxonomy" id="2014261"/>
    <lineage>
        <taxon>Bacteria</taxon>
        <taxon>Candidatus Blackallbacteria</taxon>
    </lineage>
</organism>
<dbReference type="Proteomes" id="UP000231019">
    <property type="component" value="Unassembled WGS sequence"/>
</dbReference>
<gene>
    <name evidence="1" type="ORF">COW36_09125</name>
</gene>
<accession>A0A2M7G5R5</accession>
<dbReference type="EMBL" id="PFFQ01000024">
    <property type="protein sequence ID" value="PIW17327.1"/>
    <property type="molecule type" value="Genomic_DNA"/>
</dbReference>
<comment type="caution">
    <text evidence="1">The sequence shown here is derived from an EMBL/GenBank/DDBJ whole genome shotgun (WGS) entry which is preliminary data.</text>
</comment>
<proteinExistence type="predicted"/>
<sequence length="75" mass="8645">MAIYQRRGVKITVENQQYNADLSLHLVSGTITLRCPFFGSKPYIFNSNSEDARQLEAKMRTMFLNADKGVPYENR</sequence>
<evidence type="ECO:0000313" key="2">
    <source>
        <dbReference type="Proteomes" id="UP000231019"/>
    </source>
</evidence>
<dbReference type="AlphaFoldDB" id="A0A2M7G5R5"/>
<evidence type="ECO:0000313" key="1">
    <source>
        <dbReference type="EMBL" id="PIW17327.1"/>
    </source>
</evidence>
<protein>
    <submittedName>
        <fullName evidence="1">Uncharacterized protein</fullName>
    </submittedName>
</protein>